<evidence type="ECO:0000313" key="4">
    <source>
        <dbReference type="Proteomes" id="UP001299068"/>
    </source>
</evidence>
<dbReference type="Proteomes" id="UP001299068">
    <property type="component" value="Unassembled WGS sequence"/>
</dbReference>
<comment type="caution">
    <text evidence="3">The sequence shown here is derived from an EMBL/GenBank/DDBJ whole genome shotgun (WGS) entry which is preliminary data.</text>
</comment>
<dbReference type="SUPFAM" id="SSF56281">
    <property type="entry name" value="Metallo-hydrolase/oxidoreductase"/>
    <property type="match status" value="1"/>
</dbReference>
<keyword evidence="4" id="KW-1185">Reference proteome</keyword>
<name>A0ABS7KTT6_CLOSR</name>
<dbReference type="CDD" id="cd07724">
    <property type="entry name" value="POD-like_MBL-fold"/>
    <property type="match status" value="1"/>
</dbReference>
<dbReference type="InterPro" id="IPR036866">
    <property type="entry name" value="RibonucZ/Hydroxyglut_hydro"/>
</dbReference>
<evidence type="ECO:0000259" key="2">
    <source>
        <dbReference type="SMART" id="SM00849"/>
    </source>
</evidence>
<evidence type="ECO:0000313" key="3">
    <source>
        <dbReference type="EMBL" id="MBY0754231.1"/>
    </source>
</evidence>
<reference evidence="3 4" key="1">
    <citation type="journal article" date="2021" name="Cell Host Microbe">
        <title>in vivo commensal control of Clostridioides difficile virulence.</title>
        <authorList>
            <person name="Girinathan B.P."/>
            <person name="Dibenedetto N."/>
            <person name="Worley J.N."/>
            <person name="Peltier J."/>
            <person name="Arrieta-Ortiz M.L."/>
            <person name="Rupa Christinal Immanuel S."/>
            <person name="Lavin R."/>
            <person name="Delaney M.L."/>
            <person name="Cummins C."/>
            <person name="Hoffmann M."/>
            <person name="Luo Y."/>
            <person name="Gonzalez-Escalona N."/>
            <person name="Allard M."/>
            <person name="Onderdonk A.B."/>
            <person name="Gerber G.K."/>
            <person name="Sonenshein A.L."/>
            <person name="Baliga N."/>
            <person name="Dupuy B."/>
            <person name="Bry L."/>
        </authorList>
    </citation>
    <scope>NUCLEOTIDE SEQUENCE [LARGE SCALE GENOMIC DNA]</scope>
    <source>
        <strain evidence="3 4">DSM 599</strain>
    </source>
</reference>
<organism evidence="3 4">
    <name type="scientific">Clostridium sardiniense</name>
    <name type="common">Clostridium absonum</name>
    <dbReference type="NCBI Taxonomy" id="29369"/>
    <lineage>
        <taxon>Bacteria</taxon>
        <taxon>Bacillati</taxon>
        <taxon>Bacillota</taxon>
        <taxon>Clostridia</taxon>
        <taxon>Eubacteriales</taxon>
        <taxon>Clostridiaceae</taxon>
        <taxon>Clostridium</taxon>
    </lineage>
</organism>
<dbReference type="Gene3D" id="3.60.15.10">
    <property type="entry name" value="Ribonuclease Z/Hydroxyacylglutathione hydrolase-like"/>
    <property type="match status" value="1"/>
</dbReference>
<dbReference type="PANTHER" id="PTHR43084">
    <property type="entry name" value="PERSULFIDE DIOXYGENASE ETHE1"/>
    <property type="match status" value="1"/>
</dbReference>
<dbReference type="RefSeq" id="WP_221858737.1">
    <property type="nucleotide sequence ID" value="NZ_JAIKTU010000002.1"/>
</dbReference>
<dbReference type="InterPro" id="IPR051682">
    <property type="entry name" value="Mito_Persulfide_Diox"/>
</dbReference>
<gene>
    <name evidence="3" type="ORF">K5V21_02065</name>
</gene>
<dbReference type="Pfam" id="PF00753">
    <property type="entry name" value="Lactamase_B"/>
    <property type="match status" value="1"/>
</dbReference>
<dbReference type="SMART" id="SM00849">
    <property type="entry name" value="Lactamase_B"/>
    <property type="match status" value="1"/>
</dbReference>
<dbReference type="InterPro" id="IPR001279">
    <property type="entry name" value="Metallo-B-lactamas"/>
</dbReference>
<dbReference type="InterPro" id="IPR044528">
    <property type="entry name" value="POD-like_MBL-fold"/>
</dbReference>
<feature type="domain" description="Metallo-beta-lactamase" evidence="2">
    <location>
        <begin position="10"/>
        <end position="168"/>
    </location>
</feature>
<sequence>MKFYNLNFDYCCCYLILNPNNNSCVLIDPKLDYIDRYLDILKEKNGVLKAVIDTHTHCDHISASLYLKEITDCKFIMNEHTNCVSINKKIKNHEIMNIDGIILKFFHTPGHTLDSMCIIFEDKLLTGDTILLDGAGRSDMSTGNYDDHYDSIYKISKLPNHLIVCPAHNYTDSPPYSLHQLKKLNQFFKLKNKREFIKDSSKLEPPPKWMEDIFNINIDPKNNTLNTLCNQDESSLQCGYTKPSNTLPNFLVNKHKEEDR</sequence>
<dbReference type="EMBL" id="JAIKTU010000002">
    <property type="protein sequence ID" value="MBY0754231.1"/>
    <property type="molecule type" value="Genomic_DNA"/>
</dbReference>
<protein>
    <submittedName>
        <fullName evidence="3">MBL fold metallo-hydrolase</fullName>
    </submittedName>
</protein>
<accession>A0ABS7KTT6</accession>
<dbReference type="PANTHER" id="PTHR43084:SF1">
    <property type="entry name" value="PERSULFIDE DIOXYGENASE ETHE1, MITOCHONDRIAL"/>
    <property type="match status" value="1"/>
</dbReference>
<evidence type="ECO:0000256" key="1">
    <source>
        <dbReference type="ARBA" id="ARBA00022723"/>
    </source>
</evidence>
<keyword evidence="1" id="KW-0479">Metal-binding</keyword>
<proteinExistence type="predicted"/>